<dbReference type="GO" id="GO:0047372">
    <property type="term" value="F:monoacylglycerol lipase activity"/>
    <property type="evidence" value="ECO:0007669"/>
    <property type="project" value="TreeGrafter"/>
</dbReference>
<evidence type="ECO:0000313" key="2">
    <source>
        <dbReference type="EMBL" id="TDQ48803.1"/>
    </source>
</evidence>
<dbReference type="RefSeq" id="WP_133742618.1">
    <property type="nucleotide sequence ID" value="NZ_SNYN01000017.1"/>
</dbReference>
<dbReference type="PANTHER" id="PTHR43798">
    <property type="entry name" value="MONOACYLGLYCEROL LIPASE"/>
    <property type="match status" value="1"/>
</dbReference>
<dbReference type="InterPro" id="IPR050266">
    <property type="entry name" value="AB_hydrolase_sf"/>
</dbReference>
<dbReference type="Gene3D" id="3.40.50.1820">
    <property type="entry name" value="alpha/beta hydrolase"/>
    <property type="match status" value="1"/>
</dbReference>
<dbReference type="InterPro" id="IPR000073">
    <property type="entry name" value="AB_hydrolase_1"/>
</dbReference>
<evidence type="ECO:0000259" key="1">
    <source>
        <dbReference type="Pfam" id="PF00561"/>
    </source>
</evidence>
<dbReference type="PRINTS" id="PR00111">
    <property type="entry name" value="ABHYDROLASE"/>
</dbReference>
<name>A0A4R6USZ6_9ACTN</name>
<dbReference type="Pfam" id="PF00561">
    <property type="entry name" value="Abhydrolase_1"/>
    <property type="match status" value="1"/>
</dbReference>
<dbReference type="OrthoDB" id="9804723at2"/>
<organism evidence="2 3">
    <name type="scientific">Actinorugispora endophytica</name>
    <dbReference type="NCBI Taxonomy" id="1605990"/>
    <lineage>
        <taxon>Bacteria</taxon>
        <taxon>Bacillati</taxon>
        <taxon>Actinomycetota</taxon>
        <taxon>Actinomycetes</taxon>
        <taxon>Streptosporangiales</taxon>
        <taxon>Nocardiopsidaceae</taxon>
        <taxon>Actinorugispora</taxon>
    </lineage>
</organism>
<feature type="domain" description="AB hydrolase-1" evidence="1">
    <location>
        <begin position="27"/>
        <end position="131"/>
    </location>
</feature>
<dbReference type="EMBL" id="SNYN01000017">
    <property type="protein sequence ID" value="TDQ48803.1"/>
    <property type="molecule type" value="Genomic_DNA"/>
</dbReference>
<dbReference type="AlphaFoldDB" id="A0A4R6USZ6"/>
<dbReference type="GO" id="GO:0046464">
    <property type="term" value="P:acylglycerol catabolic process"/>
    <property type="evidence" value="ECO:0007669"/>
    <property type="project" value="TreeGrafter"/>
</dbReference>
<dbReference type="GO" id="GO:0016020">
    <property type="term" value="C:membrane"/>
    <property type="evidence" value="ECO:0007669"/>
    <property type="project" value="TreeGrafter"/>
</dbReference>
<gene>
    <name evidence="2" type="ORF">EV190_11759</name>
</gene>
<dbReference type="SUPFAM" id="SSF53474">
    <property type="entry name" value="alpha/beta-Hydrolases"/>
    <property type="match status" value="1"/>
</dbReference>
<dbReference type="Proteomes" id="UP000295281">
    <property type="component" value="Unassembled WGS sequence"/>
</dbReference>
<dbReference type="InterPro" id="IPR029058">
    <property type="entry name" value="AB_hydrolase_fold"/>
</dbReference>
<comment type="caution">
    <text evidence="2">The sequence shown here is derived from an EMBL/GenBank/DDBJ whole genome shotgun (WGS) entry which is preliminary data.</text>
</comment>
<proteinExistence type="predicted"/>
<sequence length="254" mass="26242">MDQTLLDATGEPALRYTVGGAEPSREPPVLLVHGFGSDFELNWARAGWVGALRNSGRRLVGVDLPGHGGSPRPHDPERYTPKALAALLARVLDAVGAPEADVVGYSMGSRLSWQLAVDFPGRVRRAVLGGFGPVDAFEDTDLEGLERGADGGRFGAVFAAAAALPGADTAALAACARGQASQVYSPSPAPDGVPLLFVAGERDGIAEGVESLAAALPAAEVLRLPRRDHRNAVSAQAFKSAATEFLARGRGLSG</sequence>
<evidence type="ECO:0000313" key="3">
    <source>
        <dbReference type="Proteomes" id="UP000295281"/>
    </source>
</evidence>
<protein>
    <submittedName>
        <fullName evidence="2">Pimeloyl-ACP methyl ester carboxylesterase</fullName>
    </submittedName>
</protein>
<reference evidence="2 3" key="1">
    <citation type="submission" date="2019-03" db="EMBL/GenBank/DDBJ databases">
        <title>Genomic Encyclopedia of Type Strains, Phase IV (KMG-IV): sequencing the most valuable type-strain genomes for metagenomic binning, comparative biology and taxonomic classification.</title>
        <authorList>
            <person name="Goeker M."/>
        </authorList>
    </citation>
    <scope>NUCLEOTIDE SEQUENCE [LARGE SCALE GENOMIC DNA]</scope>
    <source>
        <strain evidence="2 3">DSM 46770</strain>
    </source>
</reference>
<dbReference type="PANTHER" id="PTHR43798:SF5">
    <property type="entry name" value="MONOACYLGLYCEROL LIPASE ABHD6"/>
    <property type="match status" value="1"/>
</dbReference>
<keyword evidence="3" id="KW-1185">Reference proteome</keyword>
<accession>A0A4R6USZ6</accession>